<dbReference type="Proteomes" id="UP001501591">
    <property type="component" value="Unassembled WGS sequence"/>
</dbReference>
<dbReference type="PANTHER" id="PTHR24045:SF0">
    <property type="entry name" value="N-ACETYLGLUCOSAMINE-1-PHOSPHOTRANSFERASE SUBUNITS ALPHA_BETA"/>
    <property type="match status" value="1"/>
</dbReference>
<evidence type="ECO:0000313" key="7">
    <source>
        <dbReference type="Proteomes" id="UP001501591"/>
    </source>
</evidence>
<evidence type="ECO:0000256" key="3">
    <source>
        <dbReference type="ARBA" id="ARBA00023169"/>
    </source>
</evidence>
<keyword evidence="2" id="KW-0808">Transferase</keyword>
<organism evidence="6 7">
    <name type="scientific">Microbacterium soli</name>
    <dbReference type="NCBI Taxonomy" id="446075"/>
    <lineage>
        <taxon>Bacteria</taxon>
        <taxon>Bacillati</taxon>
        <taxon>Actinomycetota</taxon>
        <taxon>Actinomycetes</taxon>
        <taxon>Micrococcales</taxon>
        <taxon>Microbacteriaceae</taxon>
        <taxon>Microbacterium</taxon>
    </lineage>
</organism>
<name>A0ABP7MUS9_9MICO</name>
<feature type="domain" description="Stealth protein CR2 conserved region 2" evidence="4">
    <location>
        <begin position="44"/>
        <end position="141"/>
    </location>
</feature>
<evidence type="ECO:0000256" key="2">
    <source>
        <dbReference type="ARBA" id="ARBA00022679"/>
    </source>
</evidence>
<dbReference type="EMBL" id="BAABCP010000001">
    <property type="protein sequence ID" value="GAA3930719.1"/>
    <property type="molecule type" value="Genomic_DNA"/>
</dbReference>
<evidence type="ECO:0000256" key="1">
    <source>
        <dbReference type="ARBA" id="ARBA00007583"/>
    </source>
</evidence>
<keyword evidence="3" id="KW-0270">Exopolysaccharide synthesis</keyword>
<keyword evidence="7" id="KW-1185">Reference proteome</keyword>
<proteinExistence type="inferred from homology"/>
<gene>
    <name evidence="6" type="ORF">GCM10022383_06670</name>
</gene>
<dbReference type="Pfam" id="PF11380">
    <property type="entry name" value="Stealth_CR2"/>
    <property type="match status" value="1"/>
</dbReference>
<evidence type="ECO:0000313" key="6">
    <source>
        <dbReference type="EMBL" id="GAA3930719.1"/>
    </source>
</evidence>
<evidence type="ECO:0000259" key="4">
    <source>
        <dbReference type="Pfam" id="PF11380"/>
    </source>
</evidence>
<reference evidence="7" key="1">
    <citation type="journal article" date="2019" name="Int. J. Syst. Evol. Microbiol.">
        <title>The Global Catalogue of Microorganisms (GCM) 10K type strain sequencing project: providing services to taxonomists for standard genome sequencing and annotation.</title>
        <authorList>
            <consortium name="The Broad Institute Genomics Platform"/>
            <consortium name="The Broad Institute Genome Sequencing Center for Infectious Disease"/>
            <person name="Wu L."/>
            <person name="Ma J."/>
        </authorList>
    </citation>
    <scope>NUCLEOTIDE SEQUENCE [LARGE SCALE GENOMIC DNA]</scope>
    <source>
        <strain evidence="7">JCM 17024</strain>
    </source>
</reference>
<dbReference type="PANTHER" id="PTHR24045">
    <property type="match status" value="1"/>
</dbReference>
<dbReference type="InterPro" id="IPR021520">
    <property type="entry name" value="Stealth_CR2"/>
</dbReference>
<dbReference type="InterPro" id="IPR047141">
    <property type="entry name" value="Stealth"/>
</dbReference>
<accession>A0ABP7MUS9</accession>
<dbReference type="RefSeq" id="WP_344818083.1">
    <property type="nucleotide sequence ID" value="NZ_BAABCP010000001.1"/>
</dbReference>
<protein>
    <submittedName>
        <fullName evidence="6">Stealth family protein</fullName>
    </submittedName>
</protein>
<sequence>MSADPIDFVVTWVNSDDLEWRARRDSARRKHGLSVSGGGAGEERHREWGLFRYWFRSIEKHCPWVRRIYLVHAGRLPEWLDVSHPRLSVVSDQELLGDDVQTFNSHAVESQLLRLEGLSEKFVYFNDDFYIGRPLRPDFFFPGGLPYGVNVPTILADGDDRAHAMLNASGLINRHFSRREYWSHVVRRTLRPASGAMLARAPLFLASSVIPPVTDPHVGMPFLRTVVEEAFAAEPEAIAAASRAVFRSPLDVAPLYYASMWHFARGAYTARSKKTLGRYFSLSGDLAPIIAAIESEKYAQFCLNDAAIDDLDVREATLARAFQARFPEVSDYEYA</sequence>
<dbReference type="InterPro" id="IPR031358">
    <property type="entry name" value="Stealth_CR1"/>
</dbReference>
<dbReference type="Pfam" id="PF17101">
    <property type="entry name" value="Stealth_CR1"/>
    <property type="match status" value="1"/>
</dbReference>
<comment type="caution">
    <text evidence="6">The sequence shown here is derived from an EMBL/GenBank/DDBJ whole genome shotgun (WGS) entry which is preliminary data.</text>
</comment>
<comment type="similarity">
    <text evidence="1">Belongs to the stealth family.</text>
</comment>
<feature type="domain" description="Stealth protein CR1 conserved region 1" evidence="5">
    <location>
        <begin position="5"/>
        <end position="32"/>
    </location>
</feature>
<evidence type="ECO:0000259" key="5">
    <source>
        <dbReference type="Pfam" id="PF17101"/>
    </source>
</evidence>